<organism evidence="2 3">
    <name type="scientific">Chiloscyllium punctatum</name>
    <name type="common">Brownbanded bambooshark</name>
    <name type="synonym">Hemiscyllium punctatum</name>
    <dbReference type="NCBI Taxonomy" id="137246"/>
    <lineage>
        <taxon>Eukaryota</taxon>
        <taxon>Metazoa</taxon>
        <taxon>Chordata</taxon>
        <taxon>Craniata</taxon>
        <taxon>Vertebrata</taxon>
        <taxon>Chondrichthyes</taxon>
        <taxon>Elasmobranchii</taxon>
        <taxon>Galeomorphii</taxon>
        <taxon>Galeoidea</taxon>
        <taxon>Orectolobiformes</taxon>
        <taxon>Hemiscylliidae</taxon>
        <taxon>Chiloscyllium</taxon>
    </lineage>
</organism>
<name>A0A401TK56_CHIPU</name>
<comment type="caution">
    <text evidence="2">The sequence shown here is derived from an EMBL/GenBank/DDBJ whole genome shotgun (WGS) entry which is preliminary data.</text>
</comment>
<feature type="compositionally biased region" description="Basic and acidic residues" evidence="1">
    <location>
        <begin position="36"/>
        <end position="56"/>
    </location>
</feature>
<protein>
    <submittedName>
        <fullName evidence="2">Uncharacterized protein</fullName>
    </submittedName>
</protein>
<dbReference type="EMBL" id="BEZZ01091524">
    <property type="protein sequence ID" value="GCC43007.1"/>
    <property type="molecule type" value="Genomic_DNA"/>
</dbReference>
<sequence length="143" mass="17283">MREKVETDVKRCAEWCLARVRWVERERLVSGIQSLGREREGKKMEGEKQKGRWRGRQEGEIAVAREEWGLLREFARESGPERETEKEGHRERKRGRIDEGGKKESVFERVERQRERGKTRERERERERERPRHRESEAGKEGE</sequence>
<keyword evidence="3" id="KW-1185">Reference proteome</keyword>
<evidence type="ECO:0000313" key="3">
    <source>
        <dbReference type="Proteomes" id="UP000287033"/>
    </source>
</evidence>
<evidence type="ECO:0000256" key="1">
    <source>
        <dbReference type="SAM" id="MobiDB-lite"/>
    </source>
</evidence>
<evidence type="ECO:0000313" key="2">
    <source>
        <dbReference type="EMBL" id="GCC43007.1"/>
    </source>
</evidence>
<dbReference type="Proteomes" id="UP000287033">
    <property type="component" value="Unassembled WGS sequence"/>
</dbReference>
<gene>
    <name evidence="2" type="ORF">chiPu_0026964</name>
</gene>
<proteinExistence type="predicted"/>
<dbReference type="AlphaFoldDB" id="A0A401TK56"/>
<dbReference type="STRING" id="137246.A0A401TK56"/>
<accession>A0A401TK56</accession>
<reference evidence="2 3" key="1">
    <citation type="journal article" date="2018" name="Nat. Ecol. Evol.">
        <title>Shark genomes provide insights into elasmobranch evolution and the origin of vertebrates.</title>
        <authorList>
            <person name="Hara Y"/>
            <person name="Yamaguchi K"/>
            <person name="Onimaru K"/>
            <person name="Kadota M"/>
            <person name="Koyanagi M"/>
            <person name="Keeley SD"/>
            <person name="Tatsumi K"/>
            <person name="Tanaka K"/>
            <person name="Motone F"/>
            <person name="Kageyama Y"/>
            <person name="Nozu R"/>
            <person name="Adachi N"/>
            <person name="Nishimura O"/>
            <person name="Nakagawa R"/>
            <person name="Tanegashima C"/>
            <person name="Kiyatake I"/>
            <person name="Matsumoto R"/>
            <person name="Murakumo K"/>
            <person name="Nishida K"/>
            <person name="Terakita A"/>
            <person name="Kuratani S"/>
            <person name="Sato K"/>
            <person name="Hyodo S Kuraku.S."/>
        </authorList>
    </citation>
    <scope>NUCLEOTIDE SEQUENCE [LARGE SCALE GENOMIC DNA]</scope>
</reference>
<feature type="region of interest" description="Disordered" evidence="1">
    <location>
        <begin position="75"/>
        <end position="143"/>
    </location>
</feature>
<feature type="region of interest" description="Disordered" evidence="1">
    <location>
        <begin position="35"/>
        <end position="56"/>
    </location>
</feature>